<name>A0A146K8X4_9EUKA</name>
<accession>A0A146K8X4</accession>
<dbReference type="AlphaFoldDB" id="A0A146K8X4"/>
<protein>
    <submittedName>
        <fullName evidence="1">Uncharacterized protein</fullName>
    </submittedName>
</protein>
<evidence type="ECO:0000313" key="1">
    <source>
        <dbReference type="EMBL" id="JAP92016.1"/>
    </source>
</evidence>
<feature type="non-terminal residue" evidence="1">
    <location>
        <position position="1"/>
    </location>
</feature>
<organism evidence="1">
    <name type="scientific">Trepomonas sp. PC1</name>
    <dbReference type="NCBI Taxonomy" id="1076344"/>
    <lineage>
        <taxon>Eukaryota</taxon>
        <taxon>Metamonada</taxon>
        <taxon>Diplomonadida</taxon>
        <taxon>Hexamitidae</taxon>
        <taxon>Hexamitinae</taxon>
        <taxon>Trepomonas</taxon>
    </lineage>
</organism>
<dbReference type="EMBL" id="GDID01004590">
    <property type="protein sequence ID" value="JAP92016.1"/>
    <property type="molecule type" value="Transcribed_RNA"/>
</dbReference>
<reference evidence="1" key="1">
    <citation type="submission" date="2015-07" db="EMBL/GenBank/DDBJ databases">
        <title>Adaptation to a free-living lifestyle via gene acquisitions in the diplomonad Trepomonas sp. PC1.</title>
        <authorList>
            <person name="Xu F."/>
            <person name="Jerlstrom-Hultqvist J."/>
            <person name="Kolisko M."/>
            <person name="Simpson A.G.B."/>
            <person name="Roger A.J."/>
            <person name="Svard S.G."/>
            <person name="Andersson J.O."/>
        </authorList>
    </citation>
    <scope>NUCLEOTIDE SEQUENCE</scope>
    <source>
        <strain evidence="1">PC1</strain>
    </source>
</reference>
<sequence>QLFIPQMWKSRFPEVMREYIRSEGVKREISDLNIHQWLQSYDAQFGLWVKIAKRLKVSTSKVNQYYHNTWSKQFYTNIRPYIHELRAIVQTIEQTNKTTSQLVKEVKNIFQQQHQNLQFHSGQLQQTIYRLYYRGGRTEQSRNASDSDAFIATLVQQLENEKPLVIDTAKCFKFGKDEVLDE</sequence>
<gene>
    <name evidence="1" type="ORF">TPC1_16172</name>
</gene>
<proteinExistence type="predicted"/>